<sequence>MRYHERRLHQNTSEGMRSVFGETHFIISRSKSVRILSEFQFSLKNVMNTPEHFNNTPRPKQNIFTRRDGIPYQNDCSKWSIIILSSSHSNSLGTADEKYSVWCIVSCD</sequence>
<evidence type="ECO:0000313" key="2">
    <source>
        <dbReference type="Proteomes" id="UP000031668"/>
    </source>
</evidence>
<dbReference type="EMBL" id="JWZT01000007">
    <property type="protein sequence ID" value="KII75222.1"/>
    <property type="molecule type" value="Genomic_DNA"/>
</dbReference>
<reference evidence="1 2" key="1">
    <citation type="journal article" date="2014" name="Genome Biol. Evol.">
        <title>The genome of the myxosporean Thelohanellus kitauei shows adaptations to nutrient acquisition within its fish host.</title>
        <authorList>
            <person name="Yang Y."/>
            <person name="Xiong J."/>
            <person name="Zhou Z."/>
            <person name="Huo F."/>
            <person name="Miao W."/>
            <person name="Ran C."/>
            <person name="Liu Y."/>
            <person name="Zhang J."/>
            <person name="Feng J."/>
            <person name="Wang M."/>
            <person name="Wang M."/>
            <person name="Wang L."/>
            <person name="Yao B."/>
        </authorList>
    </citation>
    <scope>NUCLEOTIDE SEQUENCE [LARGE SCALE GENOMIC DNA]</scope>
    <source>
        <strain evidence="1">Wuqing</strain>
    </source>
</reference>
<comment type="caution">
    <text evidence="1">The sequence shown here is derived from an EMBL/GenBank/DDBJ whole genome shotgun (WGS) entry which is preliminary data.</text>
</comment>
<organism evidence="1 2">
    <name type="scientific">Thelohanellus kitauei</name>
    <name type="common">Myxosporean</name>
    <dbReference type="NCBI Taxonomy" id="669202"/>
    <lineage>
        <taxon>Eukaryota</taxon>
        <taxon>Metazoa</taxon>
        <taxon>Cnidaria</taxon>
        <taxon>Myxozoa</taxon>
        <taxon>Myxosporea</taxon>
        <taxon>Bivalvulida</taxon>
        <taxon>Platysporina</taxon>
        <taxon>Myxobolidae</taxon>
        <taxon>Thelohanellus</taxon>
    </lineage>
</organism>
<name>A0A0C2NMG8_THEKT</name>
<protein>
    <submittedName>
        <fullName evidence="1">Uncharacterized protein</fullName>
    </submittedName>
</protein>
<keyword evidence="2" id="KW-1185">Reference proteome</keyword>
<accession>A0A0C2NMG8</accession>
<gene>
    <name evidence="1" type="ORF">RF11_11846</name>
</gene>
<dbReference type="AlphaFoldDB" id="A0A0C2NMG8"/>
<dbReference type="Proteomes" id="UP000031668">
    <property type="component" value="Unassembled WGS sequence"/>
</dbReference>
<proteinExistence type="predicted"/>
<evidence type="ECO:0000313" key="1">
    <source>
        <dbReference type="EMBL" id="KII75222.1"/>
    </source>
</evidence>